<dbReference type="InterPro" id="IPR001841">
    <property type="entry name" value="Znf_RING"/>
</dbReference>
<keyword evidence="1" id="KW-0479">Metal-binding</keyword>
<dbReference type="EMBL" id="ML120411">
    <property type="protein sequence ID" value="RPA96847.1"/>
    <property type="molecule type" value="Genomic_DNA"/>
</dbReference>
<keyword evidence="5" id="KW-1185">Reference proteome</keyword>
<accession>A0A3N4JHW1</accession>
<dbReference type="Pfam" id="PF13639">
    <property type="entry name" value="zf-RING_2"/>
    <property type="match status" value="1"/>
</dbReference>
<evidence type="ECO:0000313" key="4">
    <source>
        <dbReference type="EMBL" id="RPA96847.1"/>
    </source>
</evidence>
<feature type="region of interest" description="Disordered" evidence="2">
    <location>
        <begin position="1"/>
        <end position="36"/>
    </location>
</feature>
<keyword evidence="1" id="KW-0862">Zinc</keyword>
<evidence type="ECO:0000313" key="5">
    <source>
        <dbReference type="Proteomes" id="UP000276215"/>
    </source>
</evidence>
<feature type="domain" description="RING-type" evidence="3">
    <location>
        <begin position="115"/>
        <end position="160"/>
    </location>
</feature>
<dbReference type="STRING" id="1336337.A0A3N4JHW1"/>
<reference evidence="4 5" key="1">
    <citation type="journal article" date="2018" name="Nat. Ecol. Evol.">
        <title>Pezizomycetes genomes reveal the molecular basis of ectomycorrhizal truffle lifestyle.</title>
        <authorList>
            <person name="Murat C."/>
            <person name="Payen T."/>
            <person name="Noel B."/>
            <person name="Kuo A."/>
            <person name="Morin E."/>
            <person name="Chen J."/>
            <person name="Kohler A."/>
            <person name="Krizsan K."/>
            <person name="Balestrini R."/>
            <person name="Da Silva C."/>
            <person name="Montanini B."/>
            <person name="Hainaut M."/>
            <person name="Levati E."/>
            <person name="Barry K.W."/>
            <person name="Belfiori B."/>
            <person name="Cichocki N."/>
            <person name="Clum A."/>
            <person name="Dockter R.B."/>
            <person name="Fauchery L."/>
            <person name="Guy J."/>
            <person name="Iotti M."/>
            <person name="Le Tacon F."/>
            <person name="Lindquist E.A."/>
            <person name="Lipzen A."/>
            <person name="Malagnac F."/>
            <person name="Mello A."/>
            <person name="Molinier V."/>
            <person name="Miyauchi S."/>
            <person name="Poulain J."/>
            <person name="Riccioni C."/>
            <person name="Rubini A."/>
            <person name="Sitrit Y."/>
            <person name="Splivallo R."/>
            <person name="Traeger S."/>
            <person name="Wang M."/>
            <person name="Zifcakova L."/>
            <person name="Wipf D."/>
            <person name="Zambonelli A."/>
            <person name="Paolocci F."/>
            <person name="Nowrousian M."/>
            <person name="Ottonello S."/>
            <person name="Baldrian P."/>
            <person name="Spatafora J.W."/>
            <person name="Henrissat B."/>
            <person name="Nagy L.G."/>
            <person name="Aury J.M."/>
            <person name="Wincker P."/>
            <person name="Grigoriev I.V."/>
            <person name="Bonfante P."/>
            <person name="Martin F.M."/>
        </authorList>
    </citation>
    <scope>NUCLEOTIDE SEQUENCE [LARGE SCALE GENOMIC DNA]</scope>
    <source>
        <strain evidence="4 5">120613-1</strain>
    </source>
</reference>
<evidence type="ECO:0000259" key="3">
    <source>
        <dbReference type="PROSITE" id="PS50089"/>
    </source>
</evidence>
<evidence type="ECO:0000256" key="1">
    <source>
        <dbReference type="PROSITE-ProRule" id="PRU00175"/>
    </source>
</evidence>
<evidence type="ECO:0000256" key="2">
    <source>
        <dbReference type="SAM" id="MobiDB-lite"/>
    </source>
</evidence>
<keyword evidence="1" id="KW-0863">Zinc-finger</keyword>
<organism evidence="4 5">
    <name type="scientific">Choiromyces venosus 120613-1</name>
    <dbReference type="NCBI Taxonomy" id="1336337"/>
    <lineage>
        <taxon>Eukaryota</taxon>
        <taxon>Fungi</taxon>
        <taxon>Dikarya</taxon>
        <taxon>Ascomycota</taxon>
        <taxon>Pezizomycotina</taxon>
        <taxon>Pezizomycetes</taxon>
        <taxon>Pezizales</taxon>
        <taxon>Tuberaceae</taxon>
        <taxon>Choiromyces</taxon>
    </lineage>
</organism>
<dbReference type="Proteomes" id="UP000276215">
    <property type="component" value="Unassembled WGS sequence"/>
</dbReference>
<name>A0A3N4JHW1_9PEZI</name>
<protein>
    <recommendedName>
        <fullName evidence="3">RING-type domain-containing protein</fullName>
    </recommendedName>
</protein>
<dbReference type="Gene3D" id="3.30.40.10">
    <property type="entry name" value="Zinc/RING finger domain, C3HC4 (zinc finger)"/>
    <property type="match status" value="1"/>
</dbReference>
<dbReference type="PROSITE" id="PS50089">
    <property type="entry name" value="ZF_RING_2"/>
    <property type="match status" value="1"/>
</dbReference>
<proteinExistence type="predicted"/>
<sequence length="186" mass="20699">MTSYEDEHNVEPLSTHPPPSRIDFSEFFSAPPSVTDTTTSQNLFATFATAFQSNLPAPAPAANDEDDPRSATLELIVSQLLASAALEAQAEALPNDFLDSLDRVPKSKLKAEDMCPICGERFLDDEFPLVVRLECEGRHAFDLECIAAWLKIRTTCPMDREGLIKEKKVVVVDDDEEEEDFDENYG</sequence>
<dbReference type="AlphaFoldDB" id="A0A3N4JHW1"/>
<feature type="compositionally biased region" description="Basic and acidic residues" evidence="2">
    <location>
        <begin position="1"/>
        <end position="10"/>
    </location>
</feature>
<dbReference type="InterPro" id="IPR013083">
    <property type="entry name" value="Znf_RING/FYVE/PHD"/>
</dbReference>
<gene>
    <name evidence="4" type="ORF">L873DRAFT_1202063</name>
</gene>
<dbReference type="OrthoDB" id="8062037at2759"/>
<dbReference type="SUPFAM" id="SSF57850">
    <property type="entry name" value="RING/U-box"/>
    <property type="match status" value="1"/>
</dbReference>
<dbReference type="GO" id="GO:0008270">
    <property type="term" value="F:zinc ion binding"/>
    <property type="evidence" value="ECO:0007669"/>
    <property type="project" value="UniProtKB-KW"/>
</dbReference>